<dbReference type="SUPFAM" id="SSF53850">
    <property type="entry name" value="Periplasmic binding protein-like II"/>
    <property type="match status" value="1"/>
</dbReference>
<gene>
    <name evidence="1" type="ORF">HAHE_08210</name>
</gene>
<accession>A0ABN6H4U3</accession>
<keyword evidence="2" id="KW-1185">Reference proteome</keyword>
<name>A0ABN6H4U3_9BACT</name>
<reference evidence="1 2" key="1">
    <citation type="submission" date="2021-06" db="EMBL/GenBank/DDBJ databases">
        <title>Complete genome of Haloferula helveola possessing various polysaccharide degrading enzymes.</title>
        <authorList>
            <person name="Takami H."/>
            <person name="Huang C."/>
            <person name="Hamasaki K."/>
        </authorList>
    </citation>
    <scope>NUCLEOTIDE SEQUENCE [LARGE SCALE GENOMIC DNA]</scope>
    <source>
        <strain evidence="1 2">CN-1</strain>
    </source>
</reference>
<evidence type="ECO:0000313" key="1">
    <source>
        <dbReference type="EMBL" id="BCX46913.1"/>
    </source>
</evidence>
<dbReference type="Gene3D" id="3.40.190.10">
    <property type="entry name" value="Periplasmic binding protein-like II"/>
    <property type="match status" value="1"/>
</dbReference>
<protein>
    <recommendedName>
        <fullName evidence="3">NitT/TauT family transport system substrate-binding protein</fullName>
    </recommendedName>
</protein>
<organism evidence="1 2">
    <name type="scientific">Haloferula helveola</name>
    <dbReference type="NCBI Taxonomy" id="490095"/>
    <lineage>
        <taxon>Bacteria</taxon>
        <taxon>Pseudomonadati</taxon>
        <taxon>Verrucomicrobiota</taxon>
        <taxon>Verrucomicrobiia</taxon>
        <taxon>Verrucomicrobiales</taxon>
        <taxon>Verrucomicrobiaceae</taxon>
        <taxon>Haloferula</taxon>
    </lineage>
</organism>
<dbReference type="Proteomes" id="UP001374893">
    <property type="component" value="Chromosome"/>
</dbReference>
<proteinExistence type="predicted"/>
<evidence type="ECO:0008006" key="3">
    <source>
        <dbReference type="Google" id="ProtNLM"/>
    </source>
</evidence>
<evidence type="ECO:0000313" key="2">
    <source>
        <dbReference type="Proteomes" id="UP001374893"/>
    </source>
</evidence>
<sequence>MNASKQKPRRIKFTMATLGLVTLLTLAAAIVWTNRDGNSGKQSITVAIAPYQDQGMLVNYKHLGLEEKYGVSINLITLPFEDIVPSVASASAGADIGFGSFIGYLNQYKNLNTDSDDPVLFVYPAYVFKGGGFVTFDKGIKPLRETGVVSQYASDILQNEKFGYPDKSIYELVLAHVARSNDVPLSEIDTHKIVIEDGLLAAQSGALDIAAAGLTQLNETKRRGGEIVFTMDDVGFADITGFLVKESTMRERGDDVRAVIQMWFECVAYVMSDIEGNSRETIDYLDRQAATKYTIDEFKAAIEQEYFPTTTAEAYNETMTEEGKFSHQGIQETVIAFFGLSETIQITPLPPGSFKTP</sequence>
<dbReference type="EMBL" id="AP024702">
    <property type="protein sequence ID" value="BCX46913.1"/>
    <property type="molecule type" value="Genomic_DNA"/>
</dbReference>